<proteinExistence type="predicted"/>
<evidence type="ECO:0000313" key="2">
    <source>
        <dbReference type="Proteomes" id="UP000799755"/>
    </source>
</evidence>
<dbReference type="EMBL" id="MU003518">
    <property type="protein sequence ID" value="KAF2467963.1"/>
    <property type="molecule type" value="Genomic_DNA"/>
</dbReference>
<protein>
    <submittedName>
        <fullName evidence="1">Uncharacterized protein</fullName>
    </submittedName>
</protein>
<accession>A0ACB6QMZ8</accession>
<comment type="caution">
    <text evidence="1">The sequence shown here is derived from an EMBL/GenBank/DDBJ whole genome shotgun (WGS) entry which is preliminary data.</text>
</comment>
<name>A0ACB6QMZ8_9PLEO</name>
<evidence type="ECO:0000313" key="1">
    <source>
        <dbReference type="EMBL" id="KAF2467963.1"/>
    </source>
</evidence>
<dbReference type="Proteomes" id="UP000799755">
    <property type="component" value="Unassembled WGS sequence"/>
</dbReference>
<gene>
    <name evidence="1" type="ORF">BDR25DRAFT_344680</name>
</gene>
<keyword evidence="2" id="KW-1185">Reference proteome</keyword>
<organism evidence="1 2">
    <name type="scientific">Lindgomyces ingoldianus</name>
    <dbReference type="NCBI Taxonomy" id="673940"/>
    <lineage>
        <taxon>Eukaryota</taxon>
        <taxon>Fungi</taxon>
        <taxon>Dikarya</taxon>
        <taxon>Ascomycota</taxon>
        <taxon>Pezizomycotina</taxon>
        <taxon>Dothideomycetes</taxon>
        <taxon>Pleosporomycetidae</taxon>
        <taxon>Pleosporales</taxon>
        <taxon>Lindgomycetaceae</taxon>
        <taxon>Lindgomyces</taxon>
    </lineage>
</organism>
<sequence length="261" mass="26732">MMKAHSLYTICAFLVFAAEEVTAQSPAEQIGKLPVCAQSCITTAFARCRCKILDFSCACNCNSFIPFSNGCTDTSCADSYLKLVLDALDGTCRPFTTSAIAQTPTTSPTSTSPSAVLSSPLTKSIQTSPTTSTEAPTGVFAPSASSGIIDPSYPGPTGGPAETGAGGNPSANPGNPSVLSPTIMGSETGPGPFPIPTTASYSTYSYCYPGSNGTTAGWNASVSCTVGYNGPLYTGNEAVRRVEGQSSIISMVIFIVGLFIL</sequence>
<reference evidence="1" key="1">
    <citation type="journal article" date="2020" name="Stud. Mycol.">
        <title>101 Dothideomycetes genomes: a test case for predicting lifestyles and emergence of pathogens.</title>
        <authorList>
            <person name="Haridas S."/>
            <person name="Albert R."/>
            <person name="Binder M."/>
            <person name="Bloem J."/>
            <person name="Labutti K."/>
            <person name="Salamov A."/>
            <person name="Andreopoulos B."/>
            <person name="Baker S."/>
            <person name="Barry K."/>
            <person name="Bills G."/>
            <person name="Bluhm B."/>
            <person name="Cannon C."/>
            <person name="Castanera R."/>
            <person name="Culley D."/>
            <person name="Daum C."/>
            <person name="Ezra D."/>
            <person name="Gonzalez J."/>
            <person name="Henrissat B."/>
            <person name="Kuo A."/>
            <person name="Liang C."/>
            <person name="Lipzen A."/>
            <person name="Lutzoni F."/>
            <person name="Magnuson J."/>
            <person name="Mondo S."/>
            <person name="Nolan M."/>
            <person name="Ohm R."/>
            <person name="Pangilinan J."/>
            <person name="Park H.-J."/>
            <person name="Ramirez L."/>
            <person name="Alfaro M."/>
            <person name="Sun H."/>
            <person name="Tritt A."/>
            <person name="Yoshinaga Y."/>
            <person name="Zwiers L.-H."/>
            <person name="Turgeon B."/>
            <person name="Goodwin S."/>
            <person name="Spatafora J."/>
            <person name="Crous P."/>
            <person name="Grigoriev I."/>
        </authorList>
    </citation>
    <scope>NUCLEOTIDE SEQUENCE</scope>
    <source>
        <strain evidence="1">ATCC 200398</strain>
    </source>
</reference>